<dbReference type="RefSeq" id="WP_347435488.1">
    <property type="nucleotide sequence ID" value="NZ_CP089291.1"/>
</dbReference>
<keyword evidence="2" id="KW-1185">Reference proteome</keyword>
<name>A0ABY4CE68_9BACL</name>
<evidence type="ECO:0000313" key="1">
    <source>
        <dbReference type="EMBL" id="UOF88810.1"/>
    </source>
</evidence>
<evidence type="ECO:0000313" key="2">
    <source>
        <dbReference type="Proteomes" id="UP000830167"/>
    </source>
</evidence>
<protein>
    <submittedName>
        <fullName evidence="1">Uncharacterized protein</fullName>
    </submittedName>
</protein>
<dbReference type="EMBL" id="CP089291">
    <property type="protein sequence ID" value="UOF88810.1"/>
    <property type="molecule type" value="Genomic_DNA"/>
</dbReference>
<organism evidence="1 2">
    <name type="scientific">Fodinisporobacter ferrooxydans</name>
    <dbReference type="NCBI Taxonomy" id="2901836"/>
    <lineage>
        <taxon>Bacteria</taxon>
        <taxon>Bacillati</taxon>
        <taxon>Bacillota</taxon>
        <taxon>Bacilli</taxon>
        <taxon>Bacillales</taxon>
        <taxon>Alicyclobacillaceae</taxon>
        <taxon>Fodinisporobacter</taxon>
    </lineage>
</organism>
<proteinExistence type="predicted"/>
<reference evidence="1" key="1">
    <citation type="submission" date="2021-12" db="EMBL/GenBank/DDBJ databases">
        <title>Alicyclobacillaceae gen. nov., sp. nov., isolated from chalcocite enrichment system.</title>
        <authorList>
            <person name="Jiang Z."/>
        </authorList>
    </citation>
    <scope>NUCLEOTIDE SEQUENCE</scope>
    <source>
        <strain evidence="1">MYW30-H2</strain>
    </source>
</reference>
<sequence length="137" mass="16295">MTNRIVTDILFIRLQASLFCRNIQNEADGLSFIGLLSQMERQHPTPFYIVHEWLCSRNQPIVCREEIQLVNPDGRVEAHVQMSPFTLGTCFWDRIRIYWEVTDFHPDCTGIFEIRTRLFEVETEKLLYFQTDPLWVV</sequence>
<accession>A0ABY4CE68</accession>
<gene>
    <name evidence="1" type="ORF">LSG31_12735</name>
</gene>
<dbReference type="Proteomes" id="UP000830167">
    <property type="component" value="Chromosome"/>
</dbReference>